<proteinExistence type="predicted"/>
<name>A0ABW5T7V0_9FLAO</name>
<evidence type="ECO:0000256" key="1">
    <source>
        <dbReference type="SAM" id="Phobius"/>
    </source>
</evidence>
<keyword evidence="1" id="KW-0812">Transmembrane</keyword>
<gene>
    <name evidence="2" type="ORF">ACFSR8_03715</name>
</gene>
<dbReference type="RefSeq" id="WP_380289142.1">
    <property type="nucleotide sequence ID" value="NZ_JBHULY010000005.1"/>
</dbReference>
<organism evidence="2 3">
    <name type="scientific">Hyunsoonleella rubra</name>
    <dbReference type="NCBI Taxonomy" id="1737062"/>
    <lineage>
        <taxon>Bacteria</taxon>
        <taxon>Pseudomonadati</taxon>
        <taxon>Bacteroidota</taxon>
        <taxon>Flavobacteriia</taxon>
        <taxon>Flavobacteriales</taxon>
        <taxon>Flavobacteriaceae</taxon>
    </lineage>
</organism>
<sequence>MRTARILLALVESILAFTGICFIGVVFYSQLSEPFNWIVAIPFLPLAIYLSLRVYKMIIRRGYLETVSGNNSSYDADELKPTPGSGITEIKPEELESHFDNGKILFSEVTVSIWGDWNGRQLNSKHKLSAIEFDENKEILFFRFSDFCQLQIRKPSIIHYTNSYLKIFKAKEIKWQVPNEEGDTENYYYLINGNNIQTKSNTNWRPKKEDFGFGMNAVYIQG</sequence>
<evidence type="ECO:0008006" key="4">
    <source>
        <dbReference type="Google" id="ProtNLM"/>
    </source>
</evidence>
<evidence type="ECO:0000313" key="2">
    <source>
        <dbReference type="EMBL" id="MFD2725308.1"/>
    </source>
</evidence>
<protein>
    <recommendedName>
        <fullName evidence="4">SMODS-associating 2TM beta-strand rich effector domain-containing protein</fullName>
    </recommendedName>
</protein>
<dbReference type="Proteomes" id="UP001597476">
    <property type="component" value="Unassembled WGS sequence"/>
</dbReference>
<evidence type="ECO:0000313" key="3">
    <source>
        <dbReference type="Proteomes" id="UP001597476"/>
    </source>
</evidence>
<keyword evidence="1" id="KW-1133">Transmembrane helix</keyword>
<feature type="transmembrane region" description="Helical" evidence="1">
    <location>
        <begin position="34"/>
        <end position="52"/>
    </location>
</feature>
<feature type="transmembrane region" description="Helical" evidence="1">
    <location>
        <begin position="7"/>
        <end position="28"/>
    </location>
</feature>
<dbReference type="EMBL" id="JBHULY010000005">
    <property type="protein sequence ID" value="MFD2725308.1"/>
    <property type="molecule type" value="Genomic_DNA"/>
</dbReference>
<reference evidence="3" key="1">
    <citation type="journal article" date="2019" name="Int. J. Syst. Evol. Microbiol.">
        <title>The Global Catalogue of Microorganisms (GCM) 10K type strain sequencing project: providing services to taxonomists for standard genome sequencing and annotation.</title>
        <authorList>
            <consortium name="The Broad Institute Genomics Platform"/>
            <consortium name="The Broad Institute Genome Sequencing Center for Infectious Disease"/>
            <person name="Wu L."/>
            <person name="Ma J."/>
        </authorList>
    </citation>
    <scope>NUCLEOTIDE SEQUENCE [LARGE SCALE GENOMIC DNA]</scope>
    <source>
        <strain evidence="3">KCTC 42398</strain>
    </source>
</reference>
<keyword evidence="1" id="KW-0472">Membrane</keyword>
<comment type="caution">
    <text evidence="2">The sequence shown here is derived from an EMBL/GenBank/DDBJ whole genome shotgun (WGS) entry which is preliminary data.</text>
</comment>
<accession>A0ABW5T7V0</accession>
<keyword evidence="3" id="KW-1185">Reference proteome</keyword>